<dbReference type="SUPFAM" id="SSF56574">
    <property type="entry name" value="Serpins"/>
    <property type="match status" value="1"/>
</dbReference>
<feature type="domain" description="Serpin" evidence="3">
    <location>
        <begin position="18"/>
        <end position="364"/>
    </location>
</feature>
<dbReference type="Pfam" id="PF00079">
    <property type="entry name" value="Serpin"/>
    <property type="match status" value="1"/>
</dbReference>
<accession>A0A0N5A1W2</accession>
<protein>
    <submittedName>
        <fullName evidence="5">SERPIN domain-containing protein</fullName>
    </submittedName>
</protein>
<dbReference type="SMART" id="SM00093">
    <property type="entry name" value="SERPIN"/>
    <property type="match status" value="1"/>
</dbReference>
<dbReference type="Gene3D" id="2.30.39.10">
    <property type="entry name" value="Alpha-1-antitrypsin, domain 1"/>
    <property type="match status" value="1"/>
</dbReference>
<dbReference type="InterPro" id="IPR042185">
    <property type="entry name" value="Serpin_sf_2"/>
</dbReference>
<dbReference type="Proteomes" id="UP000038045">
    <property type="component" value="Unplaced"/>
</dbReference>
<dbReference type="InterPro" id="IPR000215">
    <property type="entry name" value="Serpin_fam"/>
</dbReference>
<evidence type="ECO:0000313" key="4">
    <source>
        <dbReference type="Proteomes" id="UP000038045"/>
    </source>
</evidence>
<sequence length="373" mass="43337">MSFEYNEMMASTQANIAVETLKSIYRKRKSFVISPASLSIALAMAFVGSEGETKEVLKRFLGEDSCMEDILKFYKNIQEKIASKSDTMFKCSNKLYLQSDMEVEKKFMDDINKYFQGQFDTIDFQNVQNTIKNINTFVSNSTNNLINNVVNVDDIDIETRLFLINVLYFKGEWLYSFDKIFTKEEIFYLNENETKMVPMMMRKGDYLYYESDKEQFIMIQYDNLDIFLAINLPKEKNNFNEYVEDFSGQRLCALIELATRQELKLYLPKFKTEYSVNLNSTLKELGMDSCLSSDADFSGISKKEKLSINKVLQKTYINISEEGTEAAAATTVKMNRCRMPVLLSQEVIFRADHSFIYHIADRNGVIYFSGIFQ</sequence>
<name>A0A0N5A1W2_PARTI</name>
<evidence type="ECO:0000256" key="2">
    <source>
        <dbReference type="RuleBase" id="RU000411"/>
    </source>
</evidence>
<organism evidence="4 5">
    <name type="scientific">Parastrongyloides trichosuri</name>
    <name type="common">Possum-specific nematode worm</name>
    <dbReference type="NCBI Taxonomy" id="131310"/>
    <lineage>
        <taxon>Eukaryota</taxon>
        <taxon>Metazoa</taxon>
        <taxon>Ecdysozoa</taxon>
        <taxon>Nematoda</taxon>
        <taxon>Chromadorea</taxon>
        <taxon>Rhabditida</taxon>
        <taxon>Tylenchina</taxon>
        <taxon>Panagrolaimomorpha</taxon>
        <taxon>Strongyloidoidea</taxon>
        <taxon>Strongyloididae</taxon>
        <taxon>Parastrongyloides</taxon>
    </lineage>
</organism>
<dbReference type="InterPro" id="IPR042178">
    <property type="entry name" value="Serpin_sf_1"/>
</dbReference>
<dbReference type="InterPro" id="IPR023796">
    <property type="entry name" value="Serpin_dom"/>
</dbReference>
<dbReference type="STRING" id="131310.A0A0N5A1W2"/>
<dbReference type="InterPro" id="IPR036186">
    <property type="entry name" value="Serpin_sf"/>
</dbReference>
<reference evidence="5" key="1">
    <citation type="submission" date="2017-02" db="UniProtKB">
        <authorList>
            <consortium name="WormBaseParasite"/>
        </authorList>
    </citation>
    <scope>IDENTIFICATION</scope>
</reference>
<proteinExistence type="inferred from homology"/>
<evidence type="ECO:0000259" key="3">
    <source>
        <dbReference type="SMART" id="SM00093"/>
    </source>
</evidence>
<dbReference type="Gene3D" id="3.30.497.10">
    <property type="entry name" value="Antithrombin, subunit I, domain 2"/>
    <property type="match status" value="1"/>
</dbReference>
<keyword evidence="4" id="KW-1185">Reference proteome</keyword>
<evidence type="ECO:0000256" key="1">
    <source>
        <dbReference type="ARBA" id="ARBA00009500"/>
    </source>
</evidence>
<evidence type="ECO:0000313" key="5">
    <source>
        <dbReference type="WBParaSite" id="PTRK_0001560800.1"/>
    </source>
</evidence>
<dbReference type="PANTHER" id="PTHR11461:SF211">
    <property type="entry name" value="GH10112P-RELATED"/>
    <property type="match status" value="1"/>
</dbReference>
<dbReference type="CDD" id="cd00172">
    <property type="entry name" value="serpin"/>
    <property type="match status" value="1"/>
</dbReference>
<dbReference type="WBParaSite" id="PTRK_0001560800.1">
    <property type="protein sequence ID" value="PTRK_0001560800.1"/>
    <property type="gene ID" value="PTRK_0001560800"/>
</dbReference>
<dbReference type="AlphaFoldDB" id="A0A0N5A1W2"/>
<comment type="similarity">
    <text evidence="1 2">Belongs to the serpin family.</text>
</comment>
<dbReference type="GO" id="GO:0005615">
    <property type="term" value="C:extracellular space"/>
    <property type="evidence" value="ECO:0007669"/>
    <property type="project" value="InterPro"/>
</dbReference>
<dbReference type="GO" id="GO:0004867">
    <property type="term" value="F:serine-type endopeptidase inhibitor activity"/>
    <property type="evidence" value="ECO:0007669"/>
    <property type="project" value="InterPro"/>
</dbReference>
<dbReference type="PANTHER" id="PTHR11461">
    <property type="entry name" value="SERINE PROTEASE INHIBITOR, SERPIN"/>
    <property type="match status" value="1"/>
</dbReference>